<dbReference type="InterPro" id="IPR005107">
    <property type="entry name" value="CO_DH_flav_C"/>
</dbReference>
<dbReference type="Gene3D" id="3.30.43.10">
    <property type="entry name" value="Uridine Diphospho-n-acetylenolpyruvylglucosamine Reductase, domain 2"/>
    <property type="match status" value="1"/>
</dbReference>
<evidence type="ECO:0000256" key="3">
    <source>
        <dbReference type="ARBA" id="ARBA00023002"/>
    </source>
</evidence>
<gene>
    <name evidence="5" type="ORF">SAMN04490220_0932</name>
</gene>
<dbReference type="SUPFAM" id="SSF56176">
    <property type="entry name" value="FAD-binding/transporter-associated domain-like"/>
    <property type="match status" value="1"/>
</dbReference>
<dbReference type="InterPro" id="IPR036683">
    <property type="entry name" value="CO_DH_flav_C_dom_sf"/>
</dbReference>
<evidence type="ECO:0000256" key="2">
    <source>
        <dbReference type="ARBA" id="ARBA00022827"/>
    </source>
</evidence>
<dbReference type="Proteomes" id="UP000183407">
    <property type="component" value="Unassembled WGS sequence"/>
</dbReference>
<dbReference type="FunFam" id="3.30.465.10:FF:000017">
    <property type="entry name" value="Xanthine dehydrogenase, FAD binding subunit"/>
    <property type="match status" value="1"/>
</dbReference>
<sequence>MKPAAFEYLSPTSLTAAVEALTNTDGGATKVLAGGQSLMPQLNFRLAHPTRIVDINGIAALSEISEADGLLTIGALVRQRTAERSDVVRRACPLLAEAVRLIGYPAIRNRGTIGGSLAHADPGAELPAVAVCLDAEIVVEGPAGERVIPAAEFFTGPFSTRLADDEILTAVRVRSAASGTGAAYEELSRKHVGFAMAGVAAVVRLDGDTVAEARVAVSGVGTTPVRANRAEAALAGQAPVEKAIADAAAAALEGISPTSDLHASAAYRRHVAGVLIRRALTSATTHARENR</sequence>
<keyword evidence="2" id="KW-0274">FAD</keyword>
<dbReference type="RefSeq" id="WP_073364905.1">
    <property type="nucleotide sequence ID" value="NZ_FNTL01000003.1"/>
</dbReference>
<dbReference type="EMBL" id="FNTL01000003">
    <property type="protein sequence ID" value="SEB46226.1"/>
    <property type="molecule type" value="Genomic_DNA"/>
</dbReference>
<keyword evidence="1" id="KW-0285">Flavoprotein</keyword>
<proteinExistence type="predicted"/>
<dbReference type="Pfam" id="PF03450">
    <property type="entry name" value="CO_deh_flav_C"/>
    <property type="match status" value="1"/>
</dbReference>
<feature type="domain" description="FAD-binding PCMH-type" evidence="4">
    <location>
        <begin position="1"/>
        <end position="178"/>
    </location>
</feature>
<dbReference type="InterPro" id="IPR016167">
    <property type="entry name" value="FAD-bd_PCMH_sub1"/>
</dbReference>
<dbReference type="SUPFAM" id="SSF55447">
    <property type="entry name" value="CO dehydrogenase flavoprotein C-terminal domain-like"/>
    <property type="match status" value="1"/>
</dbReference>
<evidence type="ECO:0000313" key="5">
    <source>
        <dbReference type="EMBL" id="SEB46226.1"/>
    </source>
</evidence>
<dbReference type="InterPro" id="IPR002346">
    <property type="entry name" value="Mopterin_DH_FAD-bd"/>
</dbReference>
<dbReference type="InterPro" id="IPR016166">
    <property type="entry name" value="FAD-bd_PCMH"/>
</dbReference>
<dbReference type="Pfam" id="PF00941">
    <property type="entry name" value="FAD_binding_5"/>
    <property type="match status" value="1"/>
</dbReference>
<evidence type="ECO:0000256" key="1">
    <source>
        <dbReference type="ARBA" id="ARBA00022630"/>
    </source>
</evidence>
<keyword evidence="3" id="KW-0560">Oxidoreductase</keyword>
<dbReference type="InterPro" id="IPR036318">
    <property type="entry name" value="FAD-bd_PCMH-like_sf"/>
</dbReference>
<dbReference type="PANTHER" id="PTHR42659:SF2">
    <property type="entry name" value="XANTHINE DEHYDROGENASE SUBUNIT C-RELATED"/>
    <property type="match status" value="1"/>
</dbReference>
<dbReference type="Gene3D" id="3.30.465.10">
    <property type="match status" value="1"/>
</dbReference>
<dbReference type="InterPro" id="IPR016169">
    <property type="entry name" value="FAD-bd_PCMH_sub2"/>
</dbReference>
<organism evidence="5 6">
    <name type="scientific">Rhodococcus jostii</name>
    <dbReference type="NCBI Taxonomy" id="132919"/>
    <lineage>
        <taxon>Bacteria</taxon>
        <taxon>Bacillati</taxon>
        <taxon>Actinomycetota</taxon>
        <taxon>Actinomycetes</taxon>
        <taxon>Mycobacteriales</taxon>
        <taxon>Nocardiaceae</taxon>
        <taxon>Rhodococcus</taxon>
    </lineage>
</organism>
<dbReference type="Gene3D" id="3.30.390.50">
    <property type="entry name" value="CO dehydrogenase flavoprotein, C-terminal domain"/>
    <property type="match status" value="1"/>
</dbReference>
<accession>A0A1H4JK30</accession>
<dbReference type="GO" id="GO:0016491">
    <property type="term" value="F:oxidoreductase activity"/>
    <property type="evidence" value="ECO:0007669"/>
    <property type="project" value="UniProtKB-KW"/>
</dbReference>
<dbReference type="AlphaFoldDB" id="A0A1H4JK30"/>
<dbReference type="InterPro" id="IPR051312">
    <property type="entry name" value="Diverse_Substr_Oxidored"/>
</dbReference>
<protein>
    <submittedName>
        <fullName evidence="5">Carbon-monoxide dehydrogenase medium subunit</fullName>
    </submittedName>
</protein>
<evidence type="ECO:0000259" key="4">
    <source>
        <dbReference type="PROSITE" id="PS51387"/>
    </source>
</evidence>
<dbReference type="OrthoDB" id="9793944at2"/>
<reference evidence="6" key="1">
    <citation type="submission" date="2016-10" db="EMBL/GenBank/DDBJ databases">
        <authorList>
            <person name="Varghese N."/>
        </authorList>
    </citation>
    <scope>NUCLEOTIDE SEQUENCE [LARGE SCALE GENOMIC DNA]</scope>
    <source>
        <strain evidence="6">DSM 44719</strain>
    </source>
</reference>
<dbReference type="PANTHER" id="PTHR42659">
    <property type="entry name" value="XANTHINE DEHYDROGENASE SUBUNIT C-RELATED"/>
    <property type="match status" value="1"/>
</dbReference>
<evidence type="ECO:0000313" key="6">
    <source>
        <dbReference type="Proteomes" id="UP000183407"/>
    </source>
</evidence>
<dbReference type="SMART" id="SM01092">
    <property type="entry name" value="CO_deh_flav_C"/>
    <property type="match status" value="1"/>
</dbReference>
<dbReference type="GO" id="GO:0071949">
    <property type="term" value="F:FAD binding"/>
    <property type="evidence" value="ECO:0007669"/>
    <property type="project" value="InterPro"/>
</dbReference>
<dbReference type="PROSITE" id="PS51387">
    <property type="entry name" value="FAD_PCMH"/>
    <property type="match status" value="1"/>
</dbReference>
<name>A0A1H4JK30_RHOJO</name>